<evidence type="ECO:0000256" key="4">
    <source>
        <dbReference type="ARBA" id="ARBA00022622"/>
    </source>
</evidence>
<evidence type="ECO:0000256" key="8">
    <source>
        <dbReference type="ARBA" id="ARBA00023285"/>
    </source>
</evidence>
<comment type="catalytic activity">
    <reaction evidence="13">
        <text>[(1-&gt;4)-N-acetyl-beta-D-glucosaminyl](n) + n H2O = chitosan + n acetate</text>
        <dbReference type="Rhea" id="RHEA:10464"/>
        <dbReference type="Rhea" id="RHEA-COMP:9593"/>
        <dbReference type="Rhea" id="RHEA-COMP:9597"/>
        <dbReference type="ChEBI" id="CHEBI:15377"/>
        <dbReference type="ChEBI" id="CHEBI:17029"/>
        <dbReference type="ChEBI" id="CHEBI:30089"/>
        <dbReference type="ChEBI" id="CHEBI:57704"/>
        <dbReference type="EC" id="3.5.1.41"/>
    </reaction>
    <physiologicalReaction direction="left-to-right" evidence="13">
        <dbReference type="Rhea" id="RHEA:10465"/>
    </physiologicalReaction>
</comment>
<dbReference type="EC" id="3.5.1.41" evidence="12"/>
<evidence type="ECO:0000256" key="2">
    <source>
        <dbReference type="ARBA" id="ARBA00004609"/>
    </source>
</evidence>
<keyword evidence="4" id="KW-0325">Glycoprotein</keyword>
<dbReference type="GO" id="GO:0006032">
    <property type="term" value="P:chitin catabolic process"/>
    <property type="evidence" value="ECO:0007669"/>
    <property type="project" value="UniProtKB-KW"/>
</dbReference>
<protein>
    <recommendedName>
        <fullName evidence="12">chitin deacetylase</fullName>
        <ecNumber evidence="12">3.5.1.41</ecNumber>
    </recommendedName>
</protein>
<feature type="chain" id="PRO_5040357636" description="chitin deacetylase" evidence="14">
    <location>
        <begin position="31"/>
        <end position="439"/>
    </location>
</feature>
<keyword evidence="10" id="KW-0961">Cell wall biogenesis/degradation</keyword>
<gene>
    <name evidence="16" type="ORF">BDN70DRAFT_865440</name>
</gene>
<dbReference type="GO" id="GO:0098552">
    <property type="term" value="C:side of membrane"/>
    <property type="evidence" value="ECO:0007669"/>
    <property type="project" value="UniProtKB-KW"/>
</dbReference>
<accession>A0A9P5YW84</accession>
<dbReference type="GO" id="GO:0009272">
    <property type="term" value="P:fungal-type cell wall biogenesis"/>
    <property type="evidence" value="ECO:0007669"/>
    <property type="project" value="UniProtKB-ARBA"/>
</dbReference>
<evidence type="ECO:0000256" key="12">
    <source>
        <dbReference type="ARBA" id="ARBA00024056"/>
    </source>
</evidence>
<evidence type="ECO:0000256" key="9">
    <source>
        <dbReference type="ARBA" id="ARBA00023288"/>
    </source>
</evidence>
<dbReference type="PROSITE" id="PS51677">
    <property type="entry name" value="NODB"/>
    <property type="match status" value="1"/>
</dbReference>
<keyword evidence="3" id="KW-1003">Cell membrane</keyword>
<keyword evidence="11" id="KW-0624">Polysaccharide degradation</keyword>
<feature type="signal peptide" evidence="14">
    <location>
        <begin position="1"/>
        <end position="30"/>
    </location>
</feature>
<evidence type="ECO:0000256" key="13">
    <source>
        <dbReference type="ARBA" id="ARBA00048494"/>
    </source>
</evidence>
<keyword evidence="17" id="KW-1185">Reference proteome</keyword>
<dbReference type="OrthoDB" id="407355at2759"/>
<evidence type="ECO:0000256" key="11">
    <source>
        <dbReference type="ARBA" id="ARBA00023326"/>
    </source>
</evidence>
<evidence type="ECO:0000256" key="7">
    <source>
        <dbReference type="ARBA" id="ARBA00023277"/>
    </source>
</evidence>
<evidence type="ECO:0000259" key="15">
    <source>
        <dbReference type="PROSITE" id="PS51677"/>
    </source>
</evidence>
<evidence type="ECO:0000256" key="10">
    <source>
        <dbReference type="ARBA" id="ARBA00023316"/>
    </source>
</evidence>
<keyword evidence="6" id="KW-0472">Membrane</keyword>
<evidence type="ECO:0000256" key="6">
    <source>
        <dbReference type="ARBA" id="ARBA00023136"/>
    </source>
</evidence>
<keyword evidence="7" id="KW-0119">Carbohydrate metabolism</keyword>
<proteinExistence type="predicted"/>
<evidence type="ECO:0000313" key="16">
    <source>
        <dbReference type="EMBL" id="KAF9475036.1"/>
    </source>
</evidence>
<sequence length="439" mass="47768">MLLVSPKTAPMLRRFLTLGVVTVSLSRVVAQTQDAPMPDLTQDAAAGDSGAVQDGTSSVGDECDVYYYEPVANALASFPNIWDQATILSEDTNALAKWASIQPNVPDISTKGTPTGDFSNITYSSDDPDCWWTATKCNEPKVANVPSDVAIMDEPHTLGFGFDDGPNCSHNAFYDYLKAHNQKATMFFIGSNVMDWPLETARALNDGHELCVHGWSHRYMTSLESTDAFAELYYSMEAIKLVAGVTPTCWRPPFGDVDDRIRAIATGLGLRTVLWAYDSQDWQVGSTAGFTAEQVDKEYGLMIEDASKGAFNNTGTMILMHELNEFTMNQAMKYYPKLKDVFKHIVPVATGLNITHPYVEDGYTMQNFAEHLASTGALLIANGTNATMSAAPSESATQISTSPEVTNQLDNIKKTAEASGMSSNAILTFALSLICLAMM</sequence>
<reference evidence="16" key="1">
    <citation type="submission" date="2020-11" db="EMBL/GenBank/DDBJ databases">
        <authorList>
            <consortium name="DOE Joint Genome Institute"/>
            <person name="Ahrendt S."/>
            <person name="Riley R."/>
            <person name="Andreopoulos W."/>
            <person name="Labutti K."/>
            <person name="Pangilinan J."/>
            <person name="Ruiz-Duenas F.J."/>
            <person name="Barrasa J.M."/>
            <person name="Sanchez-Garcia M."/>
            <person name="Camarero S."/>
            <person name="Miyauchi S."/>
            <person name="Serrano A."/>
            <person name="Linde D."/>
            <person name="Babiker R."/>
            <person name="Drula E."/>
            <person name="Ayuso-Fernandez I."/>
            <person name="Pacheco R."/>
            <person name="Padilla G."/>
            <person name="Ferreira P."/>
            <person name="Barriuso J."/>
            <person name="Kellner H."/>
            <person name="Castanera R."/>
            <person name="Alfaro M."/>
            <person name="Ramirez L."/>
            <person name="Pisabarro A.G."/>
            <person name="Kuo A."/>
            <person name="Tritt A."/>
            <person name="Lipzen A."/>
            <person name="He G."/>
            <person name="Yan M."/>
            <person name="Ng V."/>
            <person name="Cullen D."/>
            <person name="Martin F."/>
            <person name="Rosso M.-N."/>
            <person name="Henrissat B."/>
            <person name="Hibbett D."/>
            <person name="Martinez A.T."/>
            <person name="Grigoriev I.V."/>
        </authorList>
    </citation>
    <scope>NUCLEOTIDE SEQUENCE</scope>
    <source>
        <strain evidence="16">CIRM-BRFM 674</strain>
    </source>
</reference>
<dbReference type="PANTHER" id="PTHR10587:SF98">
    <property type="entry name" value="CHITIN DEACETYLASE"/>
    <property type="match status" value="1"/>
</dbReference>
<dbReference type="AlphaFoldDB" id="A0A9P5YW84"/>
<dbReference type="GO" id="GO:0071555">
    <property type="term" value="P:cell wall organization"/>
    <property type="evidence" value="ECO:0007669"/>
    <property type="project" value="UniProtKB-KW"/>
</dbReference>
<evidence type="ECO:0000256" key="14">
    <source>
        <dbReference type="SAM" id="SignalP"/>
    </source>
</evidence>
<dbReference type="Gene3D" id="3.20.20.370">
    <property type="entry name" value="Glycoside hydrolase/deacetylase"/>
    <property type="match status" value="1"/>
</dbReference>
<dbReference type="PANTHER" id="PTHR10587">
    <property type="entry name" value="GLYCOSYL TRANSFERASE-RELATED"/>
    <property type="match status" value="1"/>
</dbReference>
<comment type="caution">
    <text evidence="16">The sequence shown here is derived from an EMBL/GenBank/DDBJ whole genome shotgun (WGS) entry which is preliminary data.</text>
</comment>
<dbReference type="InterPro" id="IPR011330">
    <property type="entry name" value="Glyco_hydro/deAcase_b/a-brl"/>
</dbReference>
<keyword evidence="4" id="KW-0336">GPI-anchor</keyword>
<name>A0A9P5YW84_9AGAR</name>
<dbReference type="SUPFAM" id="SSF88713">
    <property type="entry name" value="Glycoside hydrolase/deacetylase"/>
    <property type="match status" value="1"/>
</dbReference>
<dbReference type="GO" id="GO:0004099">
    <property type="term" value="F:chitin deacetylase activity"/>
    <property type="evidence" value="ECO:0007669"/>
    <property type="project" value="UniProtKB-EC"/>
</dbReference>
<evidence type="ECO:0000256" key="1">
    <source>
        <dbReference type="ARBA" id="ARBA00001941"/>
    </source>
</evidence>
<keyword evidence="5" id="KW-0146">Chitin degradation</keyword>
<feature type="domain" description="NodB homology" evidence="15">
    <location>
        <begin position="156"/>
        <end position="351"/>
    </location>
</feature>
<organism evidence="16 17">
    <name type="scientific">Pholiota conissans</name>
    <dbReference type="NCBI Taxonomy" id="109636"/>
    <lineage>
        <taxon>Eukaryota</taxon>
        <taxon>Fungi</taxon>
        <taxon>Dikarya</taxon>
        <taxon>Basidiomycota</taxon>
        <taxon>Agaricomycotina</taxon>
        <taxon>Agaricomycetes</taxon>
        <taxon>Agaricomycetidae</taxon>
        <taxon>Agaricales</taxon>
        <taxon>Agaricineae</taxon>
        <taxon>Strophariaceae</taxon>
        <taxon>Pholiota</taxon>
    </lineage>
</organism>
<dbReference type="Proteomes" id="UP000807469">
    <property type="component" value="Unassembled WGS sequence"/>
</dbReference>
<keyword evidence="14" id="KW-0732">Signal</keyword>
<comment type="cofactor">
    <cofactor evidence="1">
        <name>Co(2+)</name>
        <dbReference type="ChEBI" id="CHEBI:48828"/>
    </cofactor>
</comment>
<dbReference type="EMBL" id="MU155350">
    <property type="protein sequence ID" value="KAF9475036.1"/>
    <property type="molecule type" value="Genomic_DNA"/>
</dbReference>
<evidence type="ECO:0000256" key="5">
    <source>
        <dbReference type="ARBA" id="ARBA00023024"/>
    </source>
</evidence>
<evidence type="ECO:0000313" key="17">
    <source>
        <dbReference type="Proteomes" id="UP000807469"/>
    </source>
</evidence>
<keyword evidence="9" id="KW-0449">Lipoprotein</keyword>
<keyword evidence="16" id="KW-0378">Hydrolase</keyword>
<dbReference type="InterPro" id="IPR002509">
    <property type="entry name" value="NODB_dom"/>
</dbReference>
<evidence type="ECO:0000256" key="3">
    <source>
        <dbReference type="ARBA" id="ARBA00022475"/>
    </source>
</evidence>
<dbReference type="InterPro" id="IPR050248">
    <property type="entry name" value="Polysacc_deacetylase_ArnD"/>
</dbReference>
<dbReference type="Pfam" id="PF01522">
    <property type="entry name" value="Polysacc_deac_1"/>
    <property type="match status" value="1"/>
</dbReference>
<dbReference type="GO" id="GO:0000272">
    <property type="term" value="P:polysaccharide catabolic process"/>
    <property type="evidence" value="ECO:0007669"/>
    <property type="project" value="UniProtKB-KW"/>
</dbReference>
<dbReference type="GO" id="GO:0005886">
    <property type="term" value="C:plasma membrane"/>
    <property type="evidence" value="ECO:0007669"/>
    <property type="project" value="UniProtKB-SubCell"/>
</dbReference>
<keyword evidence="8" id="KW-0170">Cobalt</keyword>
<comment type="subcellular location">
    <subcellularLocation>
        <location evidence="2">Cell membrane</location>
        <topology evidence="2">Lipid-anchor</topology>
        <topology evidence="2">GPI-anchor</topology>
    </subcellularLocation>
</comment>